<evidence type="ECO:0000313" key="4">
    <source>
        <dbReference type="EMBL" id="KAF1975624.1"/>
    </source>
</evidence>
<keyword evidence="5" id="KW-1185">Reference proteome</keyword>
<feature type="domain" description="Peptidase M28" evidence="3">
    <location>
        <begin position="240"/>
        <end position="275"/>
    </location>
</feature>
<dbReference type="GO" id="GO:0006508">
    <property type="term" value="P:proteolysis"/>
    <property type="evidence" value="ECO:0007669"/>
    <property type="project" value="UniProtKB-KW"/>
</dbReference>
<dbReference type="GO" id="GO:0046872">
    <property type="term" value="F:metal ion binding"/>
    <property type="evidence" value="ECO:0007669"/>
    <property type="project" value="UniProtKB-KW"/>
</dbReference>
<keyword evidence="1" id="KW-0732">Signal</keyword>
<dbReference type="Gene3D" id="3.50.30.30">
    <property type="match status" value="1"/>
</dbReference>
<name>A0A6A5VEM5_9PLEO</name>
<dbReference type="InterPro" id="IPR007484">
    <property type="entry name" value="Peptidase_M28"/>
</dbReference>
<keyword evidence="1" id="KW-0378">Hydrolase</keyword>
<reference evidence="4" key="1">
    <citation type="journal article" date="2020" name="Stud. Mycol.">
        <title>101 Dothideomycetes genomes: a test case for predicting lifestyles and emergence of pathogens.</title>
        <authorList>
            <person name="Haridas S."/>
            <person name="Albert R."/>
            <person name="Binder M."/>
            <person name="Bloem J."/>
            <person name="Labutti K."/>
            <person name="Salamov A."/>
            <person name="Andreopoulos B."/>
            <person name="Baker S."/>
            <person name="Barry K."/>
            <person name="Bills G."/>
            <person name="Bluhm B."/>
            <person name="Cannon C."/>
            <person name="Castanera R."/>
            <person name="Culley D."/>
            <person name="Daum C."/>
            <person name="Ezra D."/>
            <person name="Gonzalez J."/>
            <person name="Henrissat B."/>
            <person name="Kuo A."/>
            <person name="Liang C."/>
            <person name="Lipzen A."/>
            <person name="Lutzoni F."/>
            <person name="Magnuson J."/>
            <person name="Mondo S."/>
            <person name="Nolan M."/>
            <person name="Ohm R."/>
            <person name="Pangilinan J."/>
            <person name="Park H.-J."/>
            <person name="Ramirez L."/>
            <person name="Alfaro M."/>
            <person name="Sun H."/>
            <person name="Tritt A."/>
            <person name="Yoshinaga Y."/>
            <person name="Zwiers L.-H."/>
            <person name="Turgeon B."/>
            <person name="Goodwin S."/>
            <person name="Spatafora J."/>
            <person name="Crous P."/>
            <person name="Grigoriev I."/>
        </authorList>
    </citation>
    <scope>NUCLEOTIDE SEQUENCE</scope>
    <source>
        <strain evidence="4">CBS 107.79</strain>
    </source>
</reference>
<dbReference type="SUPFAM" id="SSF52025">
    <property type="entry name" value="PA domain"/>
    <property type="match status" value="1"/>
</dbReference>
<dbReference type="Pfam" id="PF04389">
    <property type="entry name" value="Peptidase_M28"/>
    <property type="match status" value="1"/>
</dbReference>
<dbReference type="Pfam" id="PF02225">
    <property type="entry name" value="PA"/>
    <property type="match status" value="1"/>
</dbReference>
<feature type="chain" id="PRO_5025717430" description="Peptide hydrolase" evidence="1">
    <location>
        <begin position="17"/>
        <end position="389"/>
    </location>
</feature>
<dbReference type="GO" id="GO:0008233">
    <property type="term" value="F:peptidase activity"/>
    <property type="evidence" value="ECO:0007669"/>
    <property type="project" value="UniProtKB-KW"/>
</dbReference>
<dbReference type="AlphaFoldDB" id="A0A6A5VEM5"/>
<proteinExistence type="inferred from homology"/>
<gene>
    <name evidence="4" type="ORF">BU23DRAFT_578906</name>
</gene>
<accession>A0A6A5VEM5</accession>
<dbReference type="EC" id="3.4.-.-" evidence="1"/>
<dbReference type="OrthoDB" id="10013407at2759"/>
<comment type="similarity">
    <text evidence="1">Belongs to the peptidase M28 family.</text>
</comment>
<keyword evidence="1" id="KW-0479">Metal-binding</keyword>
<evidence type="ECO:0000313" key="5">
    <source>
        <dbReference type="Proteomes" id="UP000800036"/>
    </source>
</evidence>
<dbReference type="InterPro" id="IPR003137">
    <property type="entry name" value="PA_domain"/>
</dbReference>
<feature type="domain" description="PA" evidence="2">
    <location>
        <begin position="129"/>
        <end position="213"/>
    </location>
</feature>
<dbReference type="Proteomes" id="UP000800036">
    <property type="component" value="Unassembled WGS sequence"/>
</dbReference>
<feature type="signal peptide" evidence="1">
    <location>
        <begin position="1"/>
        <end position="16"/>
    </location>
</feature>
<evidence type="ECO:0000259" key="2">
    <source>
        <dbReference type="Pfam" id="PF02225"/>
    </source>
</evidence>
<protein>
    <recommendedName>
        <fullName evidence="1">Peptide hydrolase</fullName>
        <ecNumber evidence="1">3.4.-.-</ecNumber>
    </recommendedName>
</protein>
<dbReference type="SUPFAM" id="SSF53187">
    <property type="entry name" value="Zn-dependent exopeptidases"/>
    <property type="match status" value="1"/>
</dbReference>
<dbReference type="EMBL" id="ML976669">
    <property type="protein sequence ID" value="KAF1975624.1"/>
    <property type="molecule type" value="Genomic_DNA"/>
</dbReference>
<keyword evidence="1" id="KW-0645">Protease</keyword>
<sequence>MKSALSFGAFAVTASAAAVDVCKNLPAVNSKELQAAVKTDKLLQGCEKLIEFAESTPARNRQVGTKGHNLTTDRLVEELEKLNGYYKIETQTFWYNTMITGTLSLEIDGEPADGGLIDYSPTGDVSALIVVVSNLGCNSADYTEEISGNIALVVRGTCPFVQKSALAGAAGAVGALVYNNIPDRLEATLDPDARPEGNFVPTIGLSDVQGQNLATAITGGATIMASLHVETEIKNLSTVNVIATSNCGSSDSVLVLGAHTDSVFRGPGINDNGLSAEDKANIGAYLNFDTIASPNYMNGIYDDDGPTGSVDIFHFYQVPFLDAGIPSGGLFTGADGIKTEEEEALFGGTASQPYDSNFHTVKEDAKQFEVGHLHATRQGHCCGGGRVCD</sequence>
<dbReference type="Gene3D" id="3.40.630.10">
    <property type="entry name" value="Zn peptidases"/>
    <property type="match status" value="1"/>
</dbReference>
<dbReference type="InterPro" id="IPR046450">
    <property type="entry name" value="PA_dom_sf"/>
</dbReference>
<keyword evidence="1" id="KW-0862">Zinc</keyword>
<evidence type="ECO:0000256" key="1">
    <source>
        <dbReference type="RuleBase" id="RU361240"/>
    </source>
</evidence>
<organism evidence="4 5">
    <name type="scientific">Bimuria novae-zelandiae CBS 107.79</name>
    <dbReference type="NCBI Taxonomy" id="1447943"/>
    <lineage>
        <taxon>Eukaryota</taxon>
        <taxon>Fungi</taxon>
        <taxon>Dikarya</taxon>
        <taxon>Ascomycota</taxon>
        <taxon>Pezizomycotina</taxon>
        <taxon>Dothideomycetes</taxon>
        <taxon>Pleosporomycetidae</taxon>
        <taxon>Pleosporales</taxon>
        <taxon>Massarineae</taxon>
        <taxon>Didymosphaeriaceae</taxon>
        <taxon>Bimuria</taxon>
    </lineage>
</organism>
<keyword evidence="4" id="KW-0675">Receptor</keyword>
<evidence type="ECO:0000259" key="3">
    <source>
        <dbReference type="Pfam" id="PF04389"/>
    </source>
</evidence>